<organism evidence="2 3">
    <name type="scientific">Paenibacillus oryzae</name>
    <dbReference type="NCBI Taxonomy" id="1844972"/>
    <lineage>
        <taxon>Bacteria</taxon>
        <taxon>Bacillati</taxon>
        <taxon>Bacillota</taxon>
        <taxon>Bacilli</taxon>
        <taxon>Bacillales</taxon>
        <taxon>Paenibacillaceae</taxon>
        <taxon>Paenibacillus</taxon>
    </lineage>
</organism>
<comment type="caution">
    <text evidence="2">The sequence shown here is derived from an EMBL/GenBank/DDBJ whole genome shotgun (WGS) entry which is preliminary data.</text>
</comment>
<sequence length="94" mass="10725">MEFVPWIGENGFNLALLLNEAKQNRISSFAWLDVLISAVVLVGFILYEGKRKNIKHKWLPIVGTLTAGVSFGLPLFLLMREIHMDKIKKTDKLK</sequence>
<proteinExistence type="predicted"/>
<keyword evidence="1" id="KW-0812">Transmembrane</keyword>
<dbReference type="EMBL" id="LYPA01000023">
    <property type="protein sequence ID" value="OBR68973.1"/>
    <property type="molecule type" value="Genomic_DNA"/>
</dbReference>
<dbReference type="STRING" id="1844972.A7K91_14885"/>
<evidence type="ECO:0000313" key="2">
    <source>
        <dbReference type="EMBL" id="OBR68973.1"/>
    </source>
</evidence>
<dbReference type="AlphaFoldDB" id="A0A1A5YTT1"/>
<dbReference type="InterPro" id="IPR021362">
    <property type="entry name" value="DUF2834"/>
</dbReference>
<keyword evidence="1" id="KW-0472">Membrane</keyword>
<gene>
    <name evidence="2" type="ORF">A7K91_14885</name>
</gene>
<dbReference type="Pfam" id="PF11196">
    <property type="entry name" value="DUF2834"/>
    <property type="match status" value="1"/>
</dbReference>
<keyword evidence="3" id="KW-1185">Reference proteome</keyword>
<name>A0A1A5YTT1_9BACL</name>
<feature type="transmembrane region" description="Helical" evidence="1">
    <location>
        <begin position="59"/>
        <end position="79"/>
    </location>
</feature>
<evidence type="ECO:0008006" key="4">
    <source>
        <dbReference type="Google" id="ProtNLM"/>
    </source>
</evidence>
<evidence type="ECO:0000256" key="1">
    <source>
        <dbReference type="SAM" id="Phobius"/>
    </source>
</evidence>
<evidence type="ECO:0000313" key="3">
    <source>
        <dbReference type="Proteomes" id="UP000092024"/>
    </source>
</evidence>
<reference evidence="2 3" key="1">
    <citation type="submission" date="2016-05" db="EMBL/GenBank/DDBJ databases">
        <title>Paenibacillus oryzae. sp. nov., isolated from the rice root.</title>
        <authorList>
            <person name="Zhang J."/>
            <person name="Zhang X."/>
        </authorList>
    </citation>
    <scope>NUCLEOTIDE SEQUENCE [LARGE SCALE GENOMIC DNA]</scope>
    <source>
        <strain evidence="2 3">1DrF-4</strain>
    </source>
</reference>
<feature type="transmembrane region" description="Helical" evidence="1">
    <location>
        <begin position="29"/>
        <end position="47"/>
    </location>
</feature>
<keyword evidence="1" id="KW-1133">Transmembrane helix</keyword>
<protein>
    <recommendedName>
        <fullName evidence="4">DUF2834 domain-containing protein</fullName>
    </recommendedName>
</protein>
<dbReference type="Proteomes" id="UP000092024">
    <property type="component" value="Unassembled WGS sequence"/>
</dbReference>
<accession>A0A1A5YTT1</accession>